<dbReference type="Proteomes" id="UP000202763">
    <property type="component" value="Segment"/>
</dbReference>
<keyword evidence="2" id="KW-1185">Reference proteome</keyword>
<evidence type="ECO:0000313" key="2">
    <source>
        <dbReference type="Proteomes" id="UP000202763"/>
    </source>
</evidence>
<organism evidence="1 2">
    <name type="scientific">Pseudoalteromonas phage H101</name>
    <dbReference type="NCBI Taxonomy" id="1654919"/>
    <lineage>
        <taxon>Viruses</taxon>
        <taxon>Duplodnaviria</taxon>
        <taxon>Heunggongvirae</taxon>
        <taxon>Uroviricota</taxon>
        <taxon>Caudoviricetes</taxon>
        <taxon>Shandongvirus</taxon>
        <taxon>Shandongvirus H101</taxon>
    </lineage>
</organism>
<dbReference type="RefSeq" id="YP_009225449.1">
    <property type="nucleotide sequence ID" value="NC_029094.1"/>
</dbReference>
<dbReference type="KEGG" id="vg:26796510"/>
<sequence>MMENGQLVSSEVLPKVAAELKKAALEGGAFEQALKGLRVTEGQLITESQRAGNKIFKSGFSEGLSELYKTISEMLKDAGPQLEKFGNLFGKVFKGIAHALRVVEPYLKLFIDNFEVLFGAGMLLKIKAMGLALARTFLPLTAAVAAAEELASLMSDKLVGGIEKQAGMQINLMNRTTSGLKEKDGKYYKSGTPQEFFGLGAFGEYALKGVDMMNPFKTGANALNNLFGSSTPSTINNSGGNTFVFNNATADEMKRMIGYTGATSGVSTSK</sequence>
<proteinExistence type="predicted"/>
<dbReference type="GeneID" id="26796510"/>
<protein>
    <submittedName>
        <fullName evidence="1">Uncharacterized protein</fullName>
    </submittedName>
</protein>
<reference evidence="1 2" key="1">
    <citation type="submission" date="2015-05" db="EMBL/GenBank/DDBJ databases">
        <authorList>
            <person name="Wang D.B."/>
            <person name="Wang M."/>
        </authorList>
    </citation>
    <scope>NUCLEOTIDE SEQUENCE [LARGE SCALE GENOMIC DNA]</scope>
</reference>
<dbReference type="EMBL" id="KR534323">
    <property type="protein sequence ID" value="AKO60916.1"/>
    <property type="molecule type" value="Genomic_DNA"/>
</dbReference>
<name>A0A0H4IST6_9CAUD</name>
<accession>A0A0H4IST6</accession>
<evidence type="ECO:0000313" key="1">
    <source>
        <dbReference type="EMBL" id="AKO60916.1"/>
    </source>
</evidence>